<keyword evidence="1" id="KW-0732">Signal</keyword>
<name>A0ABQ4E6T5_9ACTN</name>
<dbReference type="Proteomes" id="UP000646749">
    <property type="component" value="Unassembled WGS sequence"/>
</dbReference>
<comment type="caution">
    <text evidence="2">The sequence shown here is derived from an EMBL/GenBank/DDBJ whole genome shotgun (WGS) entry which is preliminary data.</text>
</comment>
<accession>A0ABQ4E6T5</accession>
<reference evidence="2 3" key="1">
    <citation type="submission" date="2021-01" db="EMBL/GenBank/DDBJ databases">
        <title>Whole genome shotgun sequence of Plantactinospora endophytica NBRC 110450.</title>
        <authorList>
            <person name="Komaki H."/>
            <person name="Tamura T."/>
        </authorList>
    </citation>
    <scope>NUCLEOTIDE SEQUENCE [LARGE SCALE GENOMIC DNA]</scope>
    <source>
        <strain evidence="2 3">NBRC 110450</strain>
    </source>
</reference>
<feature type="signal peptide" evidence="1">
    <location>
        <begin position="1"/>
        <end position="20"/>
    </location>
</feature>
<gene>
    <name evidence="2" type="ORF">Pen02_53530</name>
</gene>
<organism evidence="2 3">
    <name type="scientific">Plantactinospora endophytica</name>
    <dbReference type="NCBI Taxonomy" id="673535"/>
    <lineage>
        <taxon>Bacteria</taxon>
        <taxon>Bacillati</taxon>
        <taxon>Actinomycetota</taxon>
        <taxon>Actinomycetes</taxon>
        <taxon>Micromonosporales</taxon>
        <taxon>Micromonosporaceae</taxon>
        <taxon>Plantactinospora</taxon>
    </lineage>
</organism>
<dbReference type="RefSeq" id="WP_203868840.1">
    <property type="nucleotide sequence ID" value="NZ_BONW01000028.1"/>
</dbReference>
<proteinExistence type="predicted"/>
<keyword evidence="3" id="KW-1185">Reference proteome</keyword>
<sequence>MVSVAVALGLFVASPQAAQAESACNPSSKTFNIPNALDVEVTVLLCVRTASGGMVYATGLVEWNRGNIGNISDNTFENFILNLRLERDDADIRETACNVRTAINNYRDGQLGCTTAQAAKGKTTTWTADGNVVANIDNDGNGNSTWSLGGSPRI</sequence>
<evidence type="ECO:0000256" key="1">
    <source>
        <dbReference type="SAM" id="SignalP"/>
    </source>
</evidence>
<evidence type="ECO:0000313" key="3">
    <source>
        <dbReference type="Proteomes" id="UP000646749"/>
    </source>
</evidence>
<feature type="chain" id="PRO_5045205053" evidence="1">
    <location>
        <begin position="21"/>
        <end position="154"/>
    </location>
</feature>
<protein>
    <submittedName>
        <fullName evidence="2">Uncharacterized protein</fullName>
    </submittedName>
</protein>
<dbReference type="EMBL" id="BONW01000028">
    <property type="protein sequence ID" value="GIG90417.1"/>
    <property type="molecule type" value="Genomic_DNA"/>
</dbReference>
<evidence type="ECO:0000313" key="2">
    <source>
        <dbReference type="EMBL" id="GIG90417.1"/>
    </source>
</evidence>